<dbReference type="Gene3D" id="2.160.20.80">
    <property type="entry name" value="E3 ubiquitin-protein ligase SopA"/>
    <property type="match status" value="1"/>
</dbReference>
<dbReference type="Pfam" id="PF04145">
    <property type="entry name" value="Ctr"/>
    <property type="match status" value="1"/>
</dbReference>
<evidence type="ECO:0000256" key="3">
    <source>
        <dbReference type="ARBA" id="ARBA00023136"/>
    </source>
</evidence>
<keyword evidence="2 4" id="KW-1133">Transmembrane helix</keyword>
<keyword evidence="5" id="KW-0732">Signal</keyword>
<dbReference type="GO" id="GO:0016020">
    <property type="term" value="C:membrane"/>
    <property type="evidence" value="ECO:0007669"/>
    <property type="project" value="UniProtKB-SubCell"/>
</dbReference>
<dbReference type="PANTHER" id="PTHR12483">
    <property type="entry name" value="SOLUTE CARRIER FAMILY 31 COPPER TRANSPORTERS"/>
    <property type="match status" value="1"/>
</dbReference>
<sequence>MSAPGRLWLVFVCCVLGAVAQDHRMRHQHGPMNHSVDATMGPGMDHGSMDHSNMDHSNMDHSSMDHGGMDHGSMDHGSMDHSNMNHSTVDHSNMDHSNMDHSSMDHSNMDHSSMDHGSMDHGNMNHSTVDHSSMDHSNMDHNTMDHSNMDHGNMDHSSMGAESGSHGGHLGMMMQMSFYFGYTDVVVLFDGWVINDIGTLIGSMVGICIIAALYEGLKVFREHLLRKSMVTVSYHSVAVPGPENLPVVETQKTTGSRILSSSHLIQTLLHVLQIVVSYFLMLVFMTYNVWLCIAVAVGAGIGYFSFGWKRAIVIDINEHCH</sequence>
<dbReference type="OrthoDB" id="161814at2759"/>
<keyword evidence="4" id="KW-0186">Copper</keyword>
<evidence type="ECO:0000256" key="5">
    <source>
        <dbReference type="SAM" id="SignalP"/>
    </source>
</evidence>
<name>A0A8K0ABA5_BRALA</name>
<feature type="transmembrane region" description="Helical" evidence="4">
    <location>
        <begin position="264"/>
        <end position="281"/>
    </location>
</feature>
<organism evidence="6 7">
    <name type="scientific">Branchiostoma lanceolatum</name>
    <name type="common">Common lancelet</name>
    <name type="synonym">Amphioxus lanceolatum</name>
    <dbReference type="NCBI Taxonomy" id="7740"/>
    <lineage>
        <taxon>Eukaryota</taxon>
        <taxon>Metazoa</taxon>
        <taxon>Chordata</taxon>
        <taxon>Cephalochordata</taxon>
        <taxon>Leptocardii</taxon>
        <taxon>Amphioxiformes</taxon>
        <taxon>Branchiostomatidae</taxon>
        <taxon>Branchiostoma</taxon>
    </lineage>
</organism>
<evidence type="ECO:0000256" key="2">
    <source>
        <dbReference type="ARBA" id="ARBA00022989"/>
    </source>
</evidence>
<feature type="transmembrane region" description="Helical" evidence="4">
    <location>
        <begin position="197"/>
        <end position="217"/>
    </location>
</feature>
<evidence type="ECO:0000313" key="7">
    <source>
        <dbReference type="Proteomes" id="UP000838412"/>
    </source>
</evidence>
<keyword evidence="4" id="KW-0813">Transport</keyword>
<comment type="subcellular location">
    <subcellularLocation>
        <location evidence="4">Membrane</location>
        <topology evidence="4">Multi-pass membrane protein</topology>
    </subcellularLocation>
</comment>
<evidence type="ECO:0000313" key="6">
    <source>
        <dbReference type="EMBL" id="CAH1271691.1"/>
    </source>
</evidence>
<dbReference type="InterPro" id="IPR007274">
    <property type="entry name" value="Cop_transporter"/>
</dbReference>
<feature type="transmembrane region" description="Helical" evidence="4">
    <location>
        <begin position="287"/>
        <end position="306"/>
    </location>
</feature>
<dbReference type="SUPFAM" id="SSF141571">
    <property type="entry name" value="Pentapeptide repeat-like"/>
    <property type="match status" value="1"/>
</dbReference>
<protein>
    <recommendedName>
        <fullName evidence="4">Copper transport protein</fullName>
    </recommendedName>
</protein>
<dbReference type="AlphaFoldDB" id="A0A8K0ABA5"/>
<keyword evidence="4" id="KW-0406">Ion transport</keyword>
<evidence type="ECO:0000256" key="4">
    <source>
        <dbReference type="RuleBase" id="RU367022"/>
    </source>
</evidence>
<evidence type="ECO:0000256" key="1">
    <source>
        <dbReference type="ARBA" id="ARBA00022692"/>
    </source>
</evidence>
<accession>A0A8K0ABA5</accession>
<reference evidence="6" key="1">
    <citation type="submission" date="2022-01" db="EMBL/GenBank/DDBJ databases">
        <authorList>
            <person name="Braso-Vives M."/>
        </authorList>
    </citation>
    <scope>NUCLEOTIDE SEQUENCE</scope>
</reference>
<feature type="chain" id="PRO_5035462064" description="Copper transport protein" evidence="5">
    <location>
        <begin position="21"/>
        <end position="321"/>
    </location>
</feature>
<proteinExistence type="inferred from homology"/>
<keyword evidence="7" id="KW-1185">Reference proteome</keyword>
<dbReference type="PANTHER" id="PTHR12483:SF115">
    <property type="entry name" value="COPPER TRANSPORT PROTEIN"/>
    <property type="match status" value="1"/>
</dbReference>
<gene>
    <name evidence="6" type="primary">SLC31A1</name>
    <name evidence="6" type="ORF">BLAG_LOCUS23634</name>
</gene>
<dbReference type="EMBL" id="OV696693">
    <property type="protein sequence ID" value="CAH1271691.1"/>
    <property type="molecule type" value="Genomic_DNA"/>
</dbReference>
<keyword evidence="3 4" id="KW-0472">Membrane</keyword>
<comment type="similarity">
    <text evidence="4">Belongs to the copper transporter (Ctr) (TC 1.A.56) family. SLC31A subfamily.</text>
</comment>
<dbReference type="Proteomes" id="UP000838412">
    <property type="component" value="Chromosome 8"/>
</dbReference>
<dbReference type="GO" id="GO:0005375">
    <property type="term" value="F:copper ion transmembrane transporter activity"/>
    <property type="evidence" value="ECO:0007669"/>
    <property type="project" value="UniProtKB-UniRule"/>
</dbReference>
<feature type="signal peptide" evidence="5">
    <location>
        <begin position="1"/>
        <end position="20"/>
    </location>
</feature>
<keyword evidence="4" id="KW-0187">Copper transport</keyword>
<keyword evidence="1 4" id="KW-0812">Transmembrane</keyword>